<feature type="domain" description="RNA polymerase sigma-70 region 3" evidence="7">
    <location>
        <begin position="422"/>
        <end position="501"/>
    </location>
</feature>
<gene>
    <name evidence="10" type="primary">sig2</name>
</gene>
<dbReference type="Pfam" id="PF04542">
    <property type="entry name" value="Sigma70_r2"/>
    <property type="match status" value="1"/>
</dbReference>
<evidence type="ECO:0000256" key="5">
    <source>
        <dbReference type="ARBA" id="ARBA00023163"/>
    </source>
</evidence>
<dbReference type="NCBIfam" id="TIGR02937">
    <property type="entry name" value="sigma70-ECF"/>
    <property type="match status" value="1"/>
</dbReference>
<evidence type="ECO:0000256" key="1">
    <source>
        <dbReference type="ARBA" id="ARBA00007788"/>
    </source>
</evidence>
<evidence type="ECO:0000259" key="8">
    <source>
        <dbReference type="Pfam" id="PF04542"/>
    </source>
</evidence>
<keyword evidence="2 6" id="KW-0805">Transcription regulation</keyword>
<organism evidence="10">
    <name type="scientific">Pelargonium citronellum</name>
    <dbReference type="NCBI Taxonomy" id="73188"/>
    <lineage>
        <taxon>Eukaryota</taxon>
        <taxon>Viridiplantae</taxon>
        <taxon>Streptophyta</taxon>
        <taxon>Embryophyta</taxon>
        <taxon>Tracheophyta</taxon>
        <taxon>Spermatophyta</taxon>
        <taxon>Magnoliopsida</taxon>
        <taxon>eudicotyledons</taxon>
        <taxon>Gunneridae</taxon>
        <taxon>Pentapetalae</taxon>
        <taxon>rosids</taxon>
        <taxon>malvids</taxon>
        <taxon>Geraniales</taxon>
        <taxon>Geraniaceae</taxon>
        <taxon>Pelargonium</taxon>
    </lineage>
</organism>
<dbReference type="InterPro" id="IPR007630">
    <property type="entry name" value="RNA_pol_sigma70_r4"/>
</dbReference>
<dbReference type="Gene3D" id="1.10.601.10">
    <property type="entry name" value="RNA Polymerase Primary Sigma Factor"/>
    <property type="match status" value="1"/>
</dbReference>
<keyword evidence="4 6" id="KW-0238">DNA-binding</keyword>
<proteinExistence type="evidence at transcript level"/>
<dbReference type="GO" id="GO:0003677">
    <property type="term" value="F:DNA binding"/>
    <property type="evidence" value="ECO:0007669"/>
    <property type="project" value="UniProtKB-KW"/>
</dbReference>
<evidence type="ECO:0000259" key="9">
    <source>
        <dbReference type="Pfam" id="PF04545"/>
    </source>
</evidence>
<dbReference type="Pfam" id="PF04545">
    <property type="entry name" value="Sigma70_r4"/>
    <property type="match status" value="1"/>
</dbReference>
<accession>A0A0G2STP5</accession>
<dbReference type="PIRSF" id="PIRSF000767">
    <property type="entry name" value="RNA_pol_sigma_SigB/C/D"/>
    <property type="match status" value="1"/>
</dbReference>
<evidence type="ECO:0000313" key="10">
    <source>
        <dbReference type="EMBL" id="AKC88665.1"/>
    </source>
</evidence>
<dbReference type="Gene3D" id="1.10.10.10">
    <property type="entry name" value="Winged helix-like DNA-binding domain superfamily/Winged helix DNA-binding domain"/>
    <property type="match status" value="2"/>
</dbReference>
<keyword evidence="6" id="KW-0150">Chloroplast</keyword>
<keyword evidence="6" id="KW-0934">Plastid</keyword>
<evidence type="ECO:0000259" key="7">
    <source>
        <dbReference type="Pfam" id="PF04539"/>
    </source>
</evidence>
<dbReference type="InterPro" id="IPR007624">
    <property type="entry name" value="RNA_pol_sigma70_r3"/>
</dbReference>
<sequence length="583" mass="65498">MSCLLPQFKCQPDSFCIQFRAPPSKIQGPVYFRTRCVLSTISAPTSTATSTLLDMEKLQISSLEAHSNPVSAQSRWTHMEAIGPPTEASFEATLAREKLVTSNEAVIAAAAAEAVSFAKAAVKLAEDAKAMMINNFQNDDKKSKPIILSEVNAMQSDWVQQCIETEETSEIGVFVGAQSQMGEMEDSSLQYPTNESSCLEPTNEELKFLEQLSSAAAVRSNRQSERKAKRARAAEKAAANVVLVKSGYTRRKNKRATSHNSNPNDPFRHLAAAVKGTRLLTMDEERILSEGIQDLLKLERLEEELKARCQSEPTCAQLAAAAGVDQKTLQKRMSYGMDCKDKMVRCNIRLVISIAKRYQNAGLSMEDLISAGCEGLLKGAEKFDPSRGYKLSTYAHWWIRQAMRRSLSVNSRLISIPISMVEASYKVREARKKFHTEHKRYPTNEELAEASGLSMKKLRGVLLAPRPPISLERGRAGFFEDSNIKLSDVLFDPDAESPEEQVMRKFLREELEKVLDTLKPRERQVIRWRYGMEDGRVKALQEIGELMGISRERVRQIEACGMRKLKSKKRTGHLKSYLTSFKR</sequence>
<dbReference type="InterPro" id="IPR014284">
    <property type="entry name" value="RNA_pol_sigma-70_dom"/>
</dbReference>
<evidence type="ECO:0000256" key="3">
    <source>
        <dbReference type="ARBA" id="ARBA00023082"/>
    </source>
</evidence>
<name>A0A0G2STP5_9ROSI</name>
<dbReference type="CDD" id="cd06171">
    <property type="entry name" value="Sigma70_r4"/>
    <property type="match status" value="1"/>
</dbReference>
<feature type="domain" description="RNA polymerase sigma-70 region 4" evidence="9">
    <location>
        <begin position="514"/>
        <end position="566"/>
    </location>
</feature>
<dbReference type="AlphaFoldDB" id="A0A0G2STP5"/>
<reference evidence="10" key="1">
    <citation type="journal article" date="2015" name="Plant Cell">
        <title>Coordinated rates of evolution between interacting plastid and nuclear genes in Geraniaceae.</title>
        <authorList>
            <person name="Zhang J."/>
            <person name="Ruhlman T.A."/>
            <person name="Sabir J."/>
            <person name="Blazier J.C."/>
            <person name="Jansen R.K."/>
        </authorList>
    </citation>
    <scope>NUCLEOTIDE SEQUENCE</scope>
</reference>
<evidence type="ECO:0000256" key="4">
    <source>
        <dbReference type="ARBA" id="ARBA00023125"/>
    </source>
</evidence>
<feature type="domain" description="RNA polymerase sigma-70 region 2" evidence="8">
    <location>
        <begin position="343"/>
        <end position="411"/>
    </location>
</feature>
<dbReference type="InterPro" id="IPR016262">
    <property type="entry name" value="RNA_pol_sigma_SigB/C/D/F"/>
</dbReference>
<dbReference type="EMBL" id="KJ916896">
    <property type="protein sequence ID" value="AKC88665.1"/>
    <property type="molecule type" value="mRNA"/>
</dbReference>
<dbReference type="PANTHER" id="PTHR30603:SF57">
    <property type="entry name" value="RNA POLYMERASE SIGMA FACTOR SIGB"/>
    <property type="match status" value="1"/>
</dbReference>
<dbReference type="InterPro" id="IPR050239">
    <property type="entry name" value="Sigma-70_RNA_pol_init_factors"/>
</dbReference>
<dbReference type="GO" id="GO:0071482">
    <property type="term" value="P:cellular response to light stimulus"/>
    <property type="evidence" value="ECO:0007669"/>
    <property type="project" value="UniProtKB-ARBA"/>
</dbReference>
<protein>
    <recommendedName>
        <fullName evidence="6">RNA polymerase sigma factor</fullName>
    </recommendedName>
</protein>
<dbReference type="Pfam" id="PF04539">
    <property type="entry name" value="Sigma70_r3"/>
    <property type="match status" value="1"/>
</dbReference>
<keyword evidence="5 6" id="KW-0804">Transcription</keyword>
<evidence type="ECO:0000256" key="2">
    <source>
        <dbReference type="ARBA" id="ARBA00023015"/>
    </source>
</evidence>
<keyword evidence="3 6" id="KW-0731">Sigma factor</keyword>
<dbReference type="GO" id="GO:0016987">
    <property type="term" value="F:sigma factor activity"/>
    <property type="evidence" value="ECO:0007669"/>
    <property type="project" value="UniProtKB-UniRule"/>
</dbReference>
<dbReference type="SUPFAM" id="SSF88659">
    <property type="entry name" value="Sigma3 and sigma4 domains of RNA polymerase sigma factors"/>
    <property type="match status" value="2"/>
</dbReference>
<dbReference type="InterPro" id="IPR036388">
    <property type="entry name" value="WH-like_DNA-bd_sf"/>
</dbReference>
<dbReference type="PANTHER" id="PTHR30603">
    <property type="entry name" value="RNA POLYMERASE SIGMA FACTOR RPO"/>
    <property type="match status" value="1"/>
</dbReference>
<comment type="function">
    <text evidence="6">Sigma factors are initiation factors that promote the attachment of plastid-encoded RNA polymerase (PEP) to specific initiation sites and are then released.</text>
</comment>
<comment type="subcellular location">
    <subcellularLocation>
        <location evidence="6">Plastid</location>
        <location evidence="6">Chloroplast</location>
    </subcellularLocation>
</comment>
<dbReference type="InterPro" id="IPR013324">
    <property type="entry name" value="RNA_pol_sigma_r3/r4-like"/>
</dbReference>
<dbReference type="GO" id="GO:0009507">
    <property type="term" value="C:chloroplast"/>
    <property type="evidence" value="ECO:0007669"/>
    <property type="project" value="UniProtKB-SubCell"/>
</dbReference>
<dbReference type="GO" id="GO:0006352">
    <property type="term" value="P:DNA-templated transcription initiation"/>
    <property type="evidence" value="ECO:0007669"/>
    <property type="project" value="UniProtKB-UniRule"/>
</dbReference>
<dbReference type="InterPro" id="IPR013325">
    <property type="entry name" value="RNA_pol_sigma_r2"/>
</dbReference>
<dbReference type="PRINTS" id="PR00046">
    <property type="entry name" value="SIGMA70FCT"/>
</dbReference>
<dbReference type="InterPro" id="IPR007627">
    <property type="entry name" value="RNA_pol_sigma70_r2"/>
</dbReference>
<evidence type="ECO:0000256" key="6">
    <source>
        <dbReference type="PIRNR" id="PIRNR000767"/>
    </source>
</evidence>
<comment type="similarity">
    <text evidence="1 6">Belongs to the sigma-70 factor family.</text>
</comment>
<dbReference type="SUPFAM" id="SSF88946">
    <property type="entry name" value="Sigma2 domain of RNA polymerase sigma factors"/>
    <property type="match status" value="1"/>
</dbReference>
<dbReference type="InterPro" id="IPR000943">
    <property type="entry name" value="RNA_pol_sigma70"/>
</dbReference>